<protein>
    <submittedName>
        <fullName evidence="14">Envelope glycoprotein M</fullName>
    </submittedName>
</protein>
<keyword evidence="11" id="KW-1015">Disulfide bond</keyword>
<evidence type="ECO:0000256" key="4">
    <source>
        <dbReference type="ARBA" id="ARBA00022812"/>
    </source>
</evidence>
<sequence>MTPSNSDNFLLTSWIKLLALMALMYVFSIVVPATAMYEGLGFPCYFNNLVNYSTLNLTIRSAAKHLTPTLFLEEPEMFVYIIWSLLVDGVAVVYYCLAAYAIYRAKTVHVTTMVSLHSWIVLLGSHTVLYMAIMRLWSLQLFIHILAYKHVLLAAFVYCIHFCLSFAHIQSLISCNSAQWEIPMLGQHVPDKTLVDTLLSYWKPVCVNLYLSTLALEMLVFSLSTMMAVGNSFYILVSDTALGAVNLFLVLTIVWYLNTEFLLVKFLKRQLGFYVGVMASYLIMLLPLIRYERIFVQAQLHKVIALNISCVPVACIVAVVLRIARGDCGVCTTQAPYIPLTSTADRETPAPPLVSDTKIHRSTQRVLYVARSSDAYDTDGSDEEEAYVKYI</sequence>
<feature type="transmembrane region" description="Helical" evidence="13">
    <location>
        <begin position="114"/>
        <end position="133"/>
    </location>
</feature>
<name>A0A5B8G8D9_9GAMA</name>
<feature type="transmembrane region" description="Helical" evidence="13">
    <location>
        <begin position="145"/>
        <end position="167"/>
    </location>
</feature>
<keyword evidence="6" id="KW-1043">Host membrane</keyword>
<evidence type="ECO:0000256" key="8">
    <source>
        <dbReference type="ARBA" id="ARBA00022989"/>
    </source>
</evidence>
<keyword evidence="3 13" id="KW-0812">Transmembrane</keyword>
<feature type="transmembrane region" description="Helical" evidence="13">
    <location>
        <begin position="303"/>
        <end position="324"/>
    </location>
</feature>
<keyword evidence="15" id="KW-1185">Reference proteome</keyword>
<dbReference type="PRINTS" id="PR00333">
    <property type="entry name" value="HSVINTEGRLMP"/>
</dbReference>
<evidence type="ECO:0000313" key="15">
    <source>
        <dbReference type="Proteomes" id="UP001147731"/>
    </source>
</evidence>
<evidence type="ECO:0000256" key="12">
    <source>
        <dbReference type="ARBA" id="ARBA00023180"/>
    </source>
</evidence>
<dbReference type="Pfam" id="PF01528">
    <property type="entry name" value="Herpes_glycop"/>
    <property type="match status" value="1"/>
</dbReference>
<accession>A0A5B8G8D9</accession>
<evidence type="ECO:0000313" key="14">
    <source>
        <dbReference type="EMBL" id="QDQ69247.1"/>
    </source>
</evidence>
<evidence type="ECO:0000256" key="2">
    <source>
        <dbReference type="ARBA" id="ARBA00022562"/>
    </source>
</evidence>
<dbReference type="KEGG" id="vg:80540379"/>
<dbReference type="EMBL" id="MH932584">
    <property type="protein sequence ID" value="QDQ69247.1"/>
    <property type="molecule type" value="Genomic_DNA"/>
</dbReference>
<dbReference type="InterPro" id="IPR000785">
    <property type="entry name" value="Herpes_glycop_M"/>
</dbReference>
<evidence type="ECO:0000256" key="10">
    <source>
        <dbReference type="ARBA" id="ARBA00023136"/>
    </source>
</evidence>
<keyword evidence="12" id="KW-0325">Glycoprotein</keyword>
<dbReference type="GeneID" id="80540379"/>
<keyword evidence="4" id="KW-1040">Host Golgi apparatus</keyword>
<feature type="transmembrane region" description="Helical" evidence="13">
    <location>
        <begin position="233"/>
        <end position="256"/>
    </location>
</feature>
<comment type="function">
    <text evidence="1">Envelope glycoprotein important for virion assembly and egress. Plays a role in the correct incorporation of gH-gL into virion membrane. Directs the glycoprotein N (gN) to the host trans-Golgi network.</text>
</comment>
<dbReference type="RefSeq" id="YP_010801667.1">
    <property type="nucleotide sequence ID" value="NC_076967.1"/>
</dbReference>
<dbReference type="HAMAP" id="MF_04035">
    <property type="entry name" value="HSV_GM"/>
    <property type="match status" value="1"/>
</dbReference>
<gene>
    <name evidence="14" type="primary">ORF39</name>
</gene>
<reference evidence="14" key="1">
    <citation type="journal article" date="2019" name="Emerg. Infect. Dis.">
        <title>Novel Virus Related to Kaposi's Sarcoma-Associated Herpesvirus from Colobus Monkey.</title>
        <authorList>
            <person name="Dhingra A."/>
            <person name="Ganzenmueller T."/>
            <person name="Hage E."/>
            <person name="Suarez N.M."/>
            <person name="Matz-Rensing K."/>
            <person name="Widmer D."/>
            <person name="Pohlmann S."/>
            <person name="Davison A.J."/>
            <person name="Schulz T.F."/>
            <person name="Kaul A."/>
        </authorList>
    </citation>
    <scope>NUCLEOTIDE SEQUENCE</scope>
    <source>
        <strain evidence="14">Hannover</strain>
    </source>
</reference>
<keyword evidence="5" id="KW-0946">Virion</keyword>
<feature type="transmembrane region" description="Helical" evidence="13">
    <location>
        <begin position="14"/>
        <end position="37"/>
    </location>
</feature>
<evidence type="ECO:0000256" key="11">
    <source>
        <dbReference type="ARBA" id="ARBA00023157"/>
    </source>
</evidence>
<evidence type="ECO:0000256" key="5">
    <source>
        <dbReference type="ARBA" id="ARBA00022844"/>
    </source>
</evidence>
<keyword evidence="9" id="KW-1039">Host endosome</keyword>
<dbReference type="Proteomes" id="UP001147731">
    <property type="component" value="Segment"/>
</dbReference>
<organism evidence="14 15">
    <name type="scientific">Colobine gammaherpesvirus 1</name>
    <dbReference type="NCBI Taxonomy" id="2597325"/>
    <lineage>
        <taxon>Viruses</taxon>
        <taxon>Duplodnaviria</taxon>
        <taxon>Heunggongvirae</taxon>
        <taxon>Peploviricota</taxon>
        <taxon>Herviviricetes</taxon>
        <taxon>Herpesvirales</taxon>
        <taxon>Orthoherpesviridae</taxon>
        <taxon>Gammaherpesvirinae</taxon>
        <taxon>Rhadinovirus</taxon>
        <taxon>Rhadinovirus colobinegamma1</taxon>
    </lineage>
</organism>
<evidence type="ECO:0000256" key="13">
    <source>
        <dbReference type="SAM" id="Phobius"/>
    </source>
</evidence>
<feature type="transmembrane region" description="Helical" evidence="13">
    <location>
        <begin position="271"/>
        <end position="291"/>
    </location>
</feature>
<proteinExistence type="inferred from homology"/>
<feature type="transmembrane region" description="Helical" evidence="13">
    <location>
        <begin position="201"/>
        <end position="221"/>
    </location>
</feature>
<evidence type="ECO:0000256" key="6">
    <source>
        <dbReference type="ARBA" id="ARBA00022870"/>
    </source>
</evidence>
<evidence type="ECO:0000256" key="7">
    <source>
        <dbReference type="ARBA" id="ARBA00022879"/>
    </source>
</evidence>
<keyword evidence="8 13" id="KW-1133">Transmembrane helix</keyword>
<feature type="transmembrane region" description="Helical" evidence="13">
    <location>
        <begin position="78"/>
        <end position="102"/>
    </location>
</feature>
<keyword evidence="2" id="KW-1048">Host nucleus</keyword>
<evidence type="ECO:0000256" key="3">
    <source>
        <dbReference type="ARBA" id="ARBA00022692"/>
    </source>
</evidence>
<keyword evidence="7 14" id="KW-0261">Viral envelope protein</keyword>
<evidence type="ECO:0000256" key="1">
    <source>
        <dbReference type="ARBA" id="ARBA00003017"/>
    </source>
</evidence>
<keyword evidence="10 13" id="KW-0472">Membrane</keyword>
<evidence type="ECO:0000256" key="9">
    <source>
        <dbReference type="ARBA" id="ARBA00023046"/>
    </source>
</evidence>
<dbReference type="GO" id="GO:0019031">
    <property type="term" value="C:viral envelope"/>
    <property type="evidence" value="ECO:0007669"/>
    <property type="project" value="UniProtKB-KW"/>
</dbReference>